<dbReference type="PIRSF" id="PIRSF005461">
    <property type="entry name" value="23S_rRNA_mtase"/>
    <property type="match status" value="1"/>
</dbReference>
<feature type="compositionally biased region" description="Low complexity" evidence="8">
    <location>
        <begin position="33"/>
        <end position="48"/>
    </location>
</feature>
<evidence type="ECO:0000256" key="8">
    <source>
        <dbReference type="SAM" id="MobiDB-lite"/>
    </source>
</evidence>
<evidence type="ECO:0000256" key="4">
    <source>
        <dbReference type="ARBA" id="ARBA00022679"/>
    </source>
</evidence>
<comment type="similarity">
    <text evidence="1">Belongs to the class I-like SAM-binding methyltransferase superfamily. RNA methyltransferase RlmE family.</text>
</comment>
<feature type="compositionally biased region" description="Basic and acidic residues" evidence="8">
    <location>
        <begin position="208"/>
        <end position="217"/>
    </location>
</feature>
<sequence>MRASTRLWKSSSGSSNRWLARQQQDPYVRLRTSPSSSSSSSPAESYRSRSAFKLVSLAAKYPALLSRGKAVVDLGAAPGGWSQVAINRSGSSGPGSDGEGGARSRGKVIAVDISPMEPIPGVSILKGDFLTLGVQRRVREMVGGRGGERGVDTVLSDMMAPMSGVRGRDVQASLDLCGAAAEFGREVLVVGGQEGEDHGHGDGGPAEAHGEEVKKTEGKIAKGRKVYPGGNMVLKFFAHPDLEAFRKEELEPWFAKVSVEKPKESRSESSEAYFICQGFKGPPTGQKT</sequence>
<keyword evidence="3" id="KW-0489">Methyltransferase</keyword>
<comment type="caution">
    <text evidence="10">The sequence shown here is derived from an EMBL/GenBank/DDBJ whole genome shotgun (WGS) entry which is preliminary data.</text>
</comment>
<dbReference type="GeneID" id="77727521"/>
<evidence type="ECO:0000256" key="5">
    <source>
        <dbReference type="ARBA" id="ARBA00022691"/>
    </source>
</evidence>
<feature type="active site" description="Proton acceptor" evidence="7">
    <location>
        <position position="235"/>
    </location>
</feature>
<dbReference type="AlphaFoldDB" id="A0AA38HBA4"/>
<feature type="region of interest" description="Disordered" evidence="8">
    <location>
        <begin position="85"/>
        <end position="104"/>
    </location>
</feature>
<proteinExistence type="inferred from homology"/>
<dbReference type="HAMAP" id="MF_01547">
    <property type="entry name" value="RNA_methyltr_E"/>
    <property type="match status" value="1"/>
</dbReference>
<keyword evidence="5 7" id="KW-0949">S-adenosyl-L-methionine</keyword>
<dbReference type="InterPro" id="IPR029063">
    <property type="entry name" value="SAM-dependent_MTases_sf"/>
</dbReference>
<keyword evidence="4" id="KW-0808">Transferase</keyword>
<evidence type="ECO:0000313" key="11">
    <source>
        <dbReference type="Proteomes" id="UP001164286"/>
    </source>
</evidence>
<feature type="region of interest" description="Disordered" evidence="8">
    <location>
        <begin position="1"/>
        <end position="48"/>
    </location>
</feature>
<accession>A0AA38HBA4</accession>
<gene>
    <name evidence="10" type="ORF">MKK02DRAFT_31526</name>
</gene>
<dbReference type="SUPFAM" id="SSF53335">
    <property type="entry name" value="S-adenosyl-L-methionine-dependent methyltransferases"/>
    <property type="match status" value="2"/>
</dbReference>
<evidence type="ECO:0000256" key="7">
    <source>
        <dbReference type="PIRSR" id="PIRSR005461-1"/>
    </source>
</evidence>
<feature type="compositionally biased region" description="Gly residues" evidence="8">
    <location>
        <begin position="92"/>
        <end position="103"/>
    </location>
</feature>
<evidence type="ECO:0000256" key="1">
    <source>
        <dbReference type="ARBA" id="ARBA00009258"/>
    </source>
</evidence>
<evidence type="ECO:0000259" key="9">
    <source>
        <dbReference type="Pfam" id="PF01728"/>
    </source>
</evidence>
<dbReference type="PANTHER" id="PTHR10920:SF18">
    <property type="entry name" value="RRNA METHYLTRANSFERASE 2, MITOCHONDRIAL"/>
    <property type="match status" value="1"/>
</dbReference>
<keyword evidence="10" id="KW-0131">Cell cycle</keyword>
<dbReference type="Proteomes" id="UP001164286">
    <property type="component" value="Unassembled WGS sequence"/>
</dbReference>
<reference evidence="10" key="1">
    <citation type="journal article" date="2022" name="G3 (Bethesda)">
        <title>High quality genome of the basidiomycete yeast Dioszegia hungarica PDD-24b-2 isolated from cloud water.</title>
        <authorList>
            <person name="Jarrige D."/>
            <person name="Haridas S."/>
            <person name="Bleykasten-Grosshans C."/>
            <person name="Joly M."/>
            <person name="Nadalig T."/>
            <person name="Sancelme M."/>
            <person name="Vuilleumier S."/>
            <person name="Grigoriev I.V."/>
            <person name="Amato P."/>
            <person name="Bringel F."/>
        </authorList>
    </citation>
    <scope>NUCLEOTIDE SEQUENCE</scope>
    <source>
        <strain evidence="10">PDD-24b-2</strain>
    </source>
</reference>
<dbReference type="FunFam" id="3.40.50.150:FF:000332">
    <property type="entry name" value="Ribosomal RNA large subunit methyltransferase J"/>
    <property type="match status" value="1"/>
</dbReference>
<dbReference type="InterPro" id="IPR015507">
    <property type="entry name" value="rRNA-MeTfrase_E"/>
</dbReference>
<dbReference type="Pfam" id="PF01728">
    <property type="entry name" value="FtsJ"/>
    <property type="match status" value="1"/>
</dbReference>
<dbReference type="GO" id="GO:0008650">
    <property type="term" value="F:rRNA (uridine-2'-O-)-methyltransferase activity"/>
    <property type="evidence" value="ECO:0007669"/>
    <property type="project" value="TreeGrafter"/>
</dbReference>
<dbReference type="Gene3D" id="3.40.50.150">
    <property type="entry name" value="Vaccinia Virus protein VP39"/>
    <property type="match status" value="1"/>
</dbReference>
<feature type="region of interest" description="Disordered" evidence="8">
    <location>
        <begin position="193"/>
        <end position="217"/>
    </location>
</feature>
<dbReference type="EMBL" id="JAKWFO010000003">
    <property type="protein sequence ID" value="KAI9638003.1"/>
    <property type="molecule type" value="Genomic_DNA"/>
</dbReference>
<dbReference type="InterPro" id="IPR002877">
    <property type="entry name" value="RNA_MeTrfase_FtsJ_dom"/>
</dbReference>
<dbReference type="PANTHER" id="PTHR10920">
    <property type="entry name" value="RIBOSOMAL RNA METHYLTRANSFERASE"/>
    <property type="match status" value="1"/>
</dbReference>
<feature type="compositionally biased region" description="Polar residues" evidence="8">
    <location>
        <begin position="7"/>
        <end position="25"/>
    </location>
</feature>
<dbReference type="RefSeq" id="XP_052947780.1">
    <property type="nucleotide sequence ID" value="XM_053088316.1"/>
</dbReference>
<dbReference type="GO" id="GO:0005739">
    <property type="term" value="C:mitochondrion"/>
    <property type="evidence" value="ECO:0007669"/>
    <property type="project" value="TreeGrafter"/>
</dbReference>
<keyword evidence="10" id="KW-0132">Cell division</keyword>
<evidence type="ECO:0000313" key="10">
    <source>
        <dbReference type="EMBL" id="KAI9638003.1"/>
    </source>
</evidence>
<feature type="domain" description="Ribosomal RNA methyltransferase FtsJ" evidence="9">
    <location>
        <begin position="46"/>
        <end position="279"/>
    </location>
</feature>
<dbReference type="GO" id="GO:0051301">
    <property type="term" value="P:cell division"/>
    <property type="evidence" value="ECO:0007669"/>
    <property type="project" value="UniProtKB-KW"/>
</dbReference>
<evidence type="ECO:0000256" key="3">
    <source>
        <dbReference type="ARBA" id="ARBA00022603"/>
    </source>
</evidence>
<evidence type="ECO:0000256" key="6">
    <source>
        <dbReference type="ARBA" id="ARBA00041184"/>
    </source>
</evidence>
<protein>
    <recommendedName>
        <fullName evidence="6">rRNA methyltransferase 2, mitochondrial</fullName>
    </recommendedName>
</protein>
<keyword evidence="11" id="KW-1185">Reference proteome</keyword>
<name>A0AA38HBA4_9TREE</name>
<keyword evidence="2" id="KW-0698">rRNA processing</keyword>
<dbReference type="InterPro" id="IPR050082">
    <property type="entry name" value="RNA_methyltr_RlmE"/>
</dbReference>
<organism evidence="10 11">
    <name type="scientific">Dioszegia hungarica</name>
    <dbReference type="NCBI Taxonomy" id="4972"/>
    <lineage>
        <taxon>Eukaryota</taxon>
        <taxon>Fungi</taxon>
        <taxon>Dikarya</taxon>
        <taxon>Basidiomycota</taxon>
        <taxon>Agaricomycotina</taxon>
        <taxon>Tremellomycetes</taxon>
        <taxon>Tremellales</taxon>
        <taxon>Bulleribasidiaceae</taxon>
        <taxon>Dioszegia</taxon>
    </lineage>
</organism>
<evidence type="ECO:0000256" key="2">
    <source>
        <dbReference type="ARBA" id="ARBA00022552"/>
    </source>
</evidence>